<sequence length="437" mass="47275">MVWKEGLGLLKKIHYGWVILAVCFIGVLAAQGLRYCFGAFIEPWEQEFTASRSMVSAISFVSFIVFALSQPVIGKLIDKYGVKRIFVYSIILLGVTTILTYFAQNIWQLLILYGVISSLGFGGASGVTATIAVTKWFHKKQGLALGLVEAGFGAGQMVMVSSSLFLINAFGWKTTVLLIGGFLLLIVFPLLAIFLKSEPAEMGIKALGAAGTAIKQQQDSIESKETQPILKKGYLFHRGFWFLIIPFFICGFTTTGLMDTHLIPFAQACGFSVAVTGTAVTLLAAFNTGGTIVAGILADRFDNRKMIALIYFFRGMTIVFLVIFLTSAKWLGFFIENPWLLFVFSISFGIVDFAVVAPTVKLLAGYFRGSSLGVVTGFLYMSHQLGSAIGSFLPGVLFDRGGSYTSSLVTAAILLMLAAIVSACLPKQTAQQEAKAA</sequence>
<dbReference type="AlphaFoldDB" id="A0AA95MVQ4"/>
<keyword evidence="9" id="KW-1185">Reference proteome</keyword>
<dbReference type="KEGG" id="nnv:QNH39_12305"/>
<gene>
    <name evidence="8" type="ORF">QNH39_12305</name>
</gene>
<comment type="subcellular location">
    <subcellularLocation>
        <location evidence="1">Cell membrane</location>
        <topology evidence="1">Multi-pass membrane protein</topology>
    </subcellularLocation>
</comment>
<evidence type="ECO:0000256" key="5">
    <source>
        <dbReference type="ARBA" id="ARBA00023136"/>
    </source>
</evidence>
<evidence type="ECO:0000259" key="7">
    <source>
        <dbReference type="PROSITE" id="PS50850"/>
    </source>
</evidence>
<evidence type="ECO:0000256" key="6">
    <source>
        <dbReference type="SAM" id="Phobius"/>
    </source>
</evidence>
<name>A0AA95MVQ4_9BACI</name>
<keyword evidence="3 6" id="KW-0812">Transmembrane</keyword>
<protein>
    <submittedName>
        <fullName evidence="8">MFS transporter</fullName>
    </submittedName>
</protein>
<dbReference type="PANTHER" id="PTHR11360:SF284">
    <property type="entry name" value="EG:103B4.3 PROTEIN-RELATED"/>
    <property type="match status" value="1"/>
</dbReference>
<evidence type="ECO:0000256" key="1">
    <source>
        <dbReference type="ARBA" id="ARBA00004651"/>
    </source>
</evidence>
<feature type="transmembrane region" description="Helical" evidence="6">
    <location>
        <begin position="404"/>
        <end position="425"/>
    </location>
</feature>
<dbReference type="CDD" id="cd17355">
    <property type="entry name" value="MFS_YcxA_like"/>
    <property type="match status" value="1"/>
</dbReference>
<evidence type="ECO:0000256" key="2">
    <source>
        <dbReference type="ARBA" id="ARBA00022448"/>
    </source>
</evidence>
<dbReference type="Pfam" id="PF07690">
    <property type="entry name" value="MFS_1"/>
    <property type="match status" value="1"/>
</dbReference>
<proteinExistence type="predicted"/>
<feature type="transmembrane region" description="Helical" evidence="6">
    <location>
        <begin position="309"/>
        <end position="333"/>
    </location>
</feature>
<evidence type="ECO:0000313" key="8">
    <source>
        <dbReference type="EMBL" id="WHY88568.1"/>
    </source>
</evidence>
<dbReference type="Proteomes" id="UP001178288">
    <property type="component" value="Chromosome"/>
</dbReference>
<feature type="transmembrane region" description="Helical" evidence="6">
    <location>
        <begin position="339"/>
        <end position="360"/>
    </location>
</feature>
<dbReference type="InterPro" id="IPR011701">
    <property type="entry name" value="MFS"/>
</dbReference>
<feature type="transmembrane region" description="Helical" evidence="6">
    <location>
        <begin position="270"/>
        <end position="297"/>
    </location>
</feature>
<feature type="transmembrane region" description="Helical" evidence="6">
    <location>
        <begin position="53"/>
        <end position="73"/>
    </location>
</feature>
<dbReference type="SUPFAM" id="SSF103473">
    <property type="entry name" value="MFS general substrate transporter"/>
    <property type="match status" value="1"/>
</dbReference>
<evidence type="ECO:0000256" key="3">
    <source>
        <dbReference type="ARBA" id="ARBA00022692"/>
    </source>
</evidence>
<dbReference type="EMBL" id="CP126114">
    <property type="protein sequence ID" value="WHY88568.1"/>
    <property type="molecule type" value="Genomic_DNA"/>
</dbReference>
<dbReference type="InterPro" id="IPR036259">
    <property type="entry name" value="MFS_trans_sf"/>
</dbReference>
<dbReference type="PROSITE" id="PS50850">
    <property type="entry name" value="MFS"/>
    <property type="match status" value="1"/>
</dbReference>
<feature type="transmembrane region" description="Helical" evidence="6">
    <location>
        <begin position="372"/>
        <end position="398"/>
    </location>
</feature>
<dbReference type="PANTHER" id="PTHR11360">
    <property type="entry name" value="MONOCARBOXYLATE TRANSPORTER"/>
    <property type="match status" value="1"/>
</dbReference>
<keyword evidence="2" id="KW-0813">Transport</keyword>
<feature type="transmembrane region" description="Helical" evidence="6">
    <location>
        <begin position="145"/>
        <end position="170"/>
    </location>
</feature>
<feature type="transmembrane region" description="Helical" evidence="6">
    <location>
        <begin position="85"/>
        <end position="104"/>
    </location>
</feature>
<dbReference type="InterPro" id="IPR020846">
    <property type="entry name" value="MFS_dom"/>
</dbReference>
<dbReference type="InterPro" id="IPR050327">
    <property type="entry name" value="Proton-linked_MCT"/>
</dbReference>
<dbReference type="GO" id="GO:0022857">
    <property type="term" value="F:transmembrane transporter activity"/>
    <property type="evidence" value="ECO:0007669"/>
    <property type="project" value="InterPro"/>
</dbReference>
<dbReference type="RefSeq" id="WP_283935919.1">
    <property type="nucleotide sequence ID" value="NZ_CP126114.1"/>
</dbReference>
<reference evidence="8" key="1">
    <citation type="submission" date="2023-05" db="EMBL/GenBank/DDBJ databases">
        <title>Comparative genomics of Bacillaceae isolates and their secondary metabolite potential.</title>
        <authorList>
            <person name="Song L."/>
            <person name="Nielsen L.J."/>
            <person name="Mohite O."/>
            <person name="Xu X."/>
            <person name="Weber T."/>
            <person name="Kovacs A.T."/>
        </authorList>
    </citation>
    <scope>NUCLEOTIDE SEQUENCE</scope>
    <source>
        <strain evidence="8">XLM17</strain>
    </source>
</reference>
<organism evidence="8 9">
    <name type="scientific">Neobacillus novalis</name>
    <dbReference type="NCBI Taxonomy" id="220687"/>
    <lineage>
        <taxon>Bacteria</taxon>
        <taxon>Bacillati</taxon>
        <taxon>Bacillota</taxon>
        <taxon>Bacilli</taxon>
        <taxon>Bacillales</taxon>
        <taxon>Bacillaceae</taxon>
        <taxon>Neobacillus</taxon>
    </lineage>
</organism>
<feature type="transmembrane region" description="Helical" evidence="6">
    <location>
        <begin position="240"/>
        <end position="258"/>
    </location>
</feature>
<feature type="transmembrane region" description="Helical" evidence="6">
    <location>
        <begin position="110"/>
        <end position="133"/>
    </location>
</feature>
<evidence type="ECO:0000256" key="4">
    <source>
        <dbReference type="ARBA" id="ARBA00022989"/>
    </source>
</evidence>
<feature type="transmembrane region" description="Helical" evidence="6">
    <location>
        <begin position="12"/>
        <end position="33"/>
    </location>
</feature>
<dbReference type="GO" id="GO:0005886">
    <property type="term" value="C:plasma membrane"/>
    <property type="evidence" value="ECO:0007669"/>
    <property type="project" value="UniProtKB-SubCell"/>
</dbReference>
<keyword evidence="4 6" id="KW-1133">Transmembrane helix</keyword>
<accession>A0AA95MVQ4</accession>
<feature type="domain" description="Major facilitator superfamily (MFS) profile" evidence="7">
    <location>
        <begin position="18"/>
        <end position="430"/>
    </location>
</feature>
<dbReference type="Gene3D" id="1.20.1250.20">
    <property type="entry name" value="MFS general substrate transporter like domains"/>
    <property type="match status" value="2"/>
</dbReference>
<keyword evidence="5 6" id="KW-0472">Membrane</keyword>
<evidence type="ECO:0000313" key="9">
    <source>
        <dbReference type="Proteomes" id="UP001178288"/>
    </source>
</evidence>
<feature type="transmembrane region" description="Helical" evidence="6">
    <location>
        <begin position="176"/>
        <end position="195"/>
    </location>
</feature>